<evidence type="ECO:0000313" key="3">
    <source>
        <dbReference type="Proteomes" id="UP000604046"/>
    </source>
</evidence>
<dbReference type="AlphaFoldDB" id="A0A812V4E5"/>
<sequence length="57" mass="6752">MRFRMLRQEKRKIMERQIAETQPSVGEEGCANHRHARRHASGSNLHKKSKATHSQWQ</sequence>
<organism evidence="2 3">
    <name type="scientific">Symbiodinium natans</name>
    <dbReference type="NCBI Taxonomy" id="878477"/>
    <lineage>
        <taxon>Eukaryota</taxon>
        <taxon>Sar</taxon>
        <taxon>Alveolata</taxon>
        <taxon>Dinophyceae</taxon>
        <taxon>Suessiales</taxon>
        <taxon>Symbiodiniaceae</taxon>
        <taxon>Symbiodinium</taxon>
    </lineage>
</organism>
<comment type="caution">
    <text evidence="2">The sequence shown here is derived from an EMBL/GenBank/DDBJ whole genome shotgun (WGS) entry which is preliminary data.</text>
</comment>
<feature type="region of interest" description="Disordered" evidence="1">
    <location>
        <begin position="19"/>
        <end position="57"/>
    </location>
</feature>
<accession>A0A812V4E5</accession>
<feature type="compositionally biased region" description="Basic residues" evidence="1">
    <location>
        <begin position="32"/>
        <end position="51"/>
    </location>
</feature>
<feature type="non-terminal residue" evidence="2">
    <location>
        <position position="57"/>
    </location>
</feature>
<name>A0A812V4E5_9DINO</name>
<evidence type="ECO:0000256" key="1">
    <source>
        <dbReference type="SAM" id="MobiDB-lite"/>
    </source>
</evidence>
<dbReference type="Proteomes" id="UP000604046">
    <property type="component" value="Unassembled WGS sequence"/>
</dbReference>
<protein>
    <submittedName>
        <fullName evidence="2">Uncharacterized protein</fullName>
    </submittedName>
</protein>
<evidence type="ECO:0000313" key="2">
    <source>
        <dbReference type="EMBL" id="CAE7597666.1"/>
    </source>
</evidence>
<keyword evidence="3" id="KW-1185">Reference proteome</keyword>
<dbReference type="EMBL" id="CAJNDS010002788">
    <property type="protein sequence ID" value="CAE7597666.1"/>
    <property type="molecule type" value="Genomic_DNA"/>
</dbReference>
<gene>
    <name evidence="2" type="ORF">SNAT2548_LOCUS34009</name>
</gene>
<reference evidence="2" key="1">
    <citation type="submission" date="2021-02" db="EMBL/GenBank/DDBJ databases">
        <authorList>
            <person name="Dougan E. K."/>
            <person name="Rhodes N."/>
            <person name="Thang M."/>
            <person name="Chan C."/>
        </authorList>
    </citation>
    <scope>NUCLEOTIDE SEQUENCE</scope>
</reference>
<proteinExistence type="predicted"/>